<sequence>MSISDPFPKLCTAVLLTLSLSQIPHGRRSDGDANSWLTECVGAGHIPLWWLSFRTVGDKTAWDGAASKATIRVETGAALKAANACRDMIAVLKGCKDALAPGKLNNYSVAAIGGDEVHAGPLRSRFIEETTQAYDTVGKFIDALQDMTDMFKDAGALYTGNDTLSASELATLNSNKTALSGVSKEPPASSYKDAIGKAPWYMPPHFQLGGGHDDDIELAKKPSTPKLGKAEEADIFGPHARSPKSMGWKDLQALGQRIDWWQVAGDMPTWQTLATEVDKAGTAFQSGIRTITKDNWESNGGDAAFTAVQGFVKSIGELRDGFTMMHSALQYFVDFLHATEVSMPVPANGETCDDVSEVQDLYKDHYYNGFDEVQKMYPVAAVPSVPKGALGPPPPEKGKEKPEDPGKRGDGTGGNGQGGGSGSGSGAGSGGQSGSQGGGGGSQNAGAQDRAAQDKAAQDKAAQDQQQQQVAAVQKQREALAKQQQELDKQKQNAQGAGNQGATGGTGTGPTSGSAGAAKGTSGSSGSSNGNSDLSSLISAISGVVSSVTQSLPSLIEALAKIDVSAMTPDLTELTKTLAQFPDLRTAIVDSPQFAQVLADKPELVPVAQTLGLTPTNPITQPVAAAPEPVTAFPRATLPDFTNLGSDIVSPLVAASADAGEAVSRVAREVADAATAIEQRRSAI</sequence>
<feature type="compositionally biased region" description="Gly residues" evidence="1">
    <location>
        <begin position="498"/>
        <end position="510"/>
    </location>
</feature>
<feature type="compositionally biased region" description="Basic and acidic residues" evidence="1">
    <location>
        <begin position="396"/>
        <end position="410"/>
    </location>
</feature>
<protein>
    <submittedName>
        <fullName evidence="2">Uncharacterized protein</fullName>
    </submittedName>
</protein>
<evidence type="ECO:0000256" key="1">
    <source>
        <dbReference type="SAM" id="MobiDB-lite"/>
    </source>
</evidence>
<gene>
    <name evidence="2" type="ORF">GCM10011591_32220</name>
</gene>
<dbReference type="AlphaFoldDB" id="A0A917QM87"/>
<evidence type="ECO:0000313" key="3">
    <source>
        <dbReference type="Proteomes" id="UP000612956"/>
    </source>
</evidence>
<comment type="caution">
    <text evidence="2">The sequence shown here is derived from an EMBL/GenBank/DDBJ whole genome shotgun (WGS) entry which is preliminary data.</text>
</comment>
<keyword evidence="3" id="KW-1185">Reference proteome</keyword>
<reference evidence="2" key="1">
    <citation type="journal article" date="2014" name="Int. J. Syst. Evol. Microbiol.">
        <title>Complete genome sequence of Corynebacterium casei LMG S-19264T (=DSM 44701T), isolated from a smear-ripened cheese.</title>
        <authorList>
            <consortium name="US DOE Joint Genome Institute (JGI-PGF)"/>
            <person name="Walter F."/>
            <person name="Albersmeier A."/>
            <person name="Kalinowski J."/>
            <person name="Ruckert C."/>
        </authorList>
    </citation>
    <scope>NUCLEOTIDE SEQUENCE</scope>
    <source>
        <strain evidence="2">CGMCC 4.7278</strain>
    </source>
</reference>
<feature type="compositionally biased region" description="Low complexity" evidence="1">
    <location>
        <begin position="463"/>
        <end position="474"/>
    </location>
</feature>
<evidence type="ECO:0000313" key="2">
    <source>
        <dbReference type="EMBL" id="GGK57602.1"/>
    </source>
</evidence>
<proteinExistence type="predicted"/>
<organism evidence="2 3">
    <name type="scientific">Nocardia camponoti</name>
    <dbReference type="NCBI Taxonomy" id="1616106"/>
    <lineage>
        <taxon>Bacteria</taxon>
        <taxon>Bacillati</taxon>
        <taxon>Actinomycetota</taxon>
        <taxon>Actinomycetes</taxon>
        <taxon>Mycobacteriales</taxon>
        <taxon>Nocardiaceae</taxon>
        <taxon>Nocardia</taxon>
    </lineage>
</organism>
<dbReference type="EMBL" id="BMMW01000003">
    <property type="protein sequence ID" value="GGK57602.1"/>
    <property type="molecule type" value="Genomic_DNA"/>
</dbReference>
<feature type="compositionally biased region" description="Basic and acidic residues" evidence="1">
    <location>
        <begin position="451"/>
        <end position="462"/>
    </location>
</feature>
<feature type="compositionally biased region" description="Low complexity" evidence="1">
    <location>
        <begin position="511"/>
        <end position="532"/>
    </location>
</feature>
<feature type="region of interest" description="Disordered" evidence="1">
    <location>
        <begin position="384"/>
        <end position="532"/>
    </location>
</feature>
<accession>A0A917QM87</accession>
<name>A0A917QM87_9NOCA</name>
<feature type="compositionally biased region" description="Basic and acidic residues" evidence="1">
    <location>
        <begin position="475"/>
        <end position="491"/>
    </location>
</feature>
<dbReference type="Proteomes" id="UP000612956">
    <property type="component" value="Unassembled WGS sequence"/>
</dbReference>
<reference evidence="2" key="2">
    <citation type="submission" date="2020-09" db="EMBL/GenBank/DDBJ databases">
        <authorList>
            <person name="Sun Q."/>
            <person name="Zhou Y."/>
        </authorList>
    </citation>
    <scope>NUCLEOTIDE SEQUENCE</scope>
    <source>
        <strain evidence="2">CGMCC 4.7278</strain>
    </source>
</reference>
<feature type="compositionally biased region" description="Gly residues" evidence="1">
    <location>
        <begin position="411"/>
        <end position="443"/>
    </location>
</feature>